<sequence length="289" mass="33257">MPISFPNELRYAVCPLCGASTIVKIGVISYGQPVLFSSVEVRVERVPELWKCNGCGSAFVQNVLPEELARKLYAEGDSTSRWSTAVFECHKPHEIIAELSRLCQNGRQHLDVGCGEGNLLDFSRERGCITTGIDYSITTKERLELKGHTWFSSFEQLGAKEFDIITAFDVIEHLYEMRRFFDECYRRLKPGGRLVLLTGDIDCQSSRSTQTRWWYVGYPEHIAFPSRKFFEGLSNFKIERWIPTYASVAYQFPFYRKVLSCMKRIVTMKKYNGMPSWSPDHVLIVLAKE</sequence>
<dbReference type="KEGG" id="nio:NITINOP_3103"/>
<evidence type="ECO:0000313" key="2">
    <source>
        <dbReference type="Proteomes" id="UP000066284"/>
    </source>
</evidence>
<proteinExistence type="predicted"/>
<name>A0A0S4L016_9BACT</name>
<dbReference type="STRING" id="1715989.NITINOP_3103"/>
<accession>A0A0S4L016</accession>
<organism evidence="1 2">
    <name type="scientific">Candidatus Nitrospira inopinata</name>
    <dbReference type="NCBI Taxonomy" id="1715989"/>
    <lineage>
        <taxon>Bacteria</taxon>
        <taxon>Pseudomonadati</taxon>
        <taxon>Nitrospirota</taxon>
        <taxon>Nitrospiria</taxon>
        <taxon>Nitrospirales</taxon>
        <taxon>Nitrospiraceae</taxon>
        <taxon>Nitrospira</taxon>
    </lineage>
</organism>
<dbReference type="Pfam" id="PF13489">
    <property type="entry name" value="Methyltransf_23"/>
    <property type="match status" value="1"/>
</dbReference>
<dbReference type="Gene3D" id="3.40.50.150">
    <property type="entry name" value="Vaccinia Virus protein VP39"/>
    <property type="match status" value="1"/>
</dbReference>
<gene>
    <name evidence="1" type="ORF">NITINOP_3103</name>
</gene>
<evidence type="ECO:0008006" key="3">
    <source>
        <dbReference type="Google" id="ProtNLM"/>
    </source>
</evidence>
<reference evidence="2" key="1">
    <citation type="submission" date="2015-09" db="EMBL/GenBank/DDBJ databases">
        <authorList>
            <person name="Daims H."/>
        </authorList>
    </citation>
    <scope>NUCLEOTIDE SEQUENCE [LARGE SCALE GENOMIC DNA]</scope>
</reference>
<protein>
    <recommendedName>
        <fullName evidence="3">Methyltransferase type 11</fullName>
    </recommendedName>
</protein>
<dbReference type="EMBL" id="LN885086">
    <property type="protein sequence ID" value="CUQ68075.1"/>
    <property type="molecule type" value="Genomic_DNA"/>
</dbReference>
<dbReference type="AlphaFoldDB" id="A0A0S4L016"/>
<dbReference type="Proteomes" id="UP000066284">
    <property type="component" value="Chromosome 1"/>
</dbReference>
<dbReference type="PANTHER" id="PTHR43861">
    <property type="entry name" value="TRANS-ACONITATE 2-METHYLTRANSFERASE-RELATED"/>
    <property type="match status" value="1"/>
</dbReference>
<evidence type="ECO:0000313" key="1">
    <source>
        <dbReference type="EMBL" id="CUQ68075.1"/>
    </source>
</evidence>
<keyword evidence="2" id="KW-1185">Reference proteome</keyword>
<dbReference type="InterPro" id="IPR029063">
    <property type="entry name" value="SAM-dependent_MTases_sf"/>
</dbReference>
<dbReference type="CDD" id="cd02440">
    <property type="entry name" value="AdoMet_MTases"/>
    <property type="match status" value="1"/>
</dbReference>
<dbReference type="SUPFAM" id="SSF53335">
    <property type="entry name" value="S-adenosyl-L-methionine-dependent methyltransferases"/>
    <property type="match status" value="1"/>
</dbReference>